<dbReference type="RefSeq" id="WP_185051076.1">
    <property type="nucleotide sequence ID" value="NZ_BAABIX010000053.1"/>
</dbReference>
<evidence type="ECO:0000313" key="3">
    <source>
        <dbReference type="Proteomes" id="UP000578449"/>
    </source>
</evidence>
<keyword evidence="3" id="KW-1185">Reference proteome</keyword>
<feature type="compositionally biased region" description="Basic and acidic residues" evidence="1">
    <location>
        <begin position="1"/>
        <end position="11"/>
    </location>
</feature>
<dbReference type="Proteomes" id="UP000578449">
    <property type="component" value="Unassembled WGS sequence"/>
</dbReference>
<sequence length="49" mass="5368">MPPDQHQKTPEPETAEPIPPRRWQCCHCGGTGLDSYGDTCPHCLGLGFC</sequence>
<accession>A0A840PDS2</accession>
<evidence type="ECO:0000256" key="1">
    <source>
        <dbReference type="SAM" id="MobiDB-lite"/>
    </source>
</evidence>
<dbReference type="EMBL" id="JACHGN010000007">
    <property type="protein sequence ID" value="MBB5134195.1"/>
    <property type="molecule type" value="Genomic_DNA"/>
</dbReference>
<feature type="region of interest" description="Disordered" evidence="1">
    <location>
        <begin position="1"/>
        <end position="21"/>
    </location>
</feature>
<proteinExistence type="predicted"/>
<name>A0A840PDS2_9ACTN</name>
<organism evidence="2 3">
    <name type="scientific">Thermocatellispora tengchongensis</name>
    <dbReference type="NCBI Taxonomy" id="1073253"/>
    <lineage>
        <taxon>Bacteria</taxon>
        <taxon>Bacillati</taxon>
        <taxon>Actinomycetota</taxon>
        <taxon>Actinomycetes</taxon>
        <taxon>Streptosporangiales</taxon>
        <taxon>Streptosporangiaceae</taxon>
        <taxon>Thermocatellispora</taxon>
    </lineage>
</organism>
<evidence type="ECO:0000313" key="2">
    <source>
        <dbReference type="EMBL" id="MBB5134195.1"/>
    </source>
</evidence>
<protein>
    <submittedName>
        <fullName evidence="2">DnaJ-class molecular chaperone</fullName>
    </submittedName>
</protein>
<gene>
    <name evidence="2" type="ORF">HNP84_003921</name>
</gene>
<comment type="caution">
    <text evidence="2">The sequence shown here is derived from an EMBL/GenBank/DDBJ whole genome shotgun (WGS) entry which is preliminary data.</text>
</comment>
<dbReference type="AlphaFoldDB" id="A0A840PDS2"/>
<reference evidence="2 3" key="1">
    <citation type="submission" date="2020-08" db="EMBL/GenBank/DDBJ databases">
        <title>Genomic Encyclopedia of Type Strains, Phase IV (KMG-IV): sequencing the most valuable type-strain genomes for metagenomic binning, comparative biology and taxonomic classification.</title>
        <authorList>
            <person name="Goeker M."/>
        </authorList>
    </citation>
    <scope>NUCLEOTIDE SEQUENCE [LARGE SCALE GENOMIC DNA]</scope>
    <source>
        <strain evidence="2 3">DSM 45615</strain>
    </source>
</reference>